<evidence type="ECO:0000313" key="1">
    <source>
        <dbReference type="EMBL" id="GAA5176639.1"/>
    </source>
</evidence>
<dbReference type="Proteomes" id="UP001428817">
    <property type="component" value="Unassembled WGS sequence"/>
</dbReference>
<comment type="caution">
    <text evidence="1">The sequence shown here is derived from an EMBL/GenBank/DDBJ whole genome shotgun (WGS) entry which is preliminary data.</text>
</comment>
<gene>
    <name evidence="1" type="ORF">GCM10023321_85520</name>
</gene>
<proteinExistence type="predicted"/>
<keyword evidence="2" id="KW-1185">Reference proteome</keyword>
<organism evidence="1 2">
    <name type="scientific">Pseudonocardia eucalypti</name>
    <dbReference type="NCBI Taxonomy" id="648755"/>
    <lineage>
        <taxon>Bacteria</taxon>
        <taxon>Bacillati</taxon>
        <taxon>Actinomycetota</taxon>
        <taxon>Actinomycetes</taxon>
        <taxon>Pseudonocardiales</taxon>
        <taxon>Pseudonocardiaceae</taxon>
        <taxon>Pseudonocardia</taxon>
    </lineage>
</organism>
<dbReference type="EMBL" id="BAABJP010000069">
    <property type="protein sequence ID" value="GAA5176639.1"/>
    <property type="molecule type" value="Genomic_DNA"/>
</dbReference>
<sequence>MKPQEQAHPADRPKCECSDPARSNGHEAYCLFGPLRSLPAVRLKGRRWQPEGTRFVAVWVKLGRREYKKYRVIQ</sequence>
<protein>
    <submittedName>
        <fullName evidence="1">Uncharacterized protein</fullName>
    </submittedName>
</protein>
<name>A0ABP9RF86_9PSEU</name>
<reference evidence="2" key="1">
    <citation type="journal article" date="2019" name="Int. J. Syst. Evol. Microbiol.">
        <title>The Global Catalogue of Microorganisms (GCM) 10K type strain sequencing project: providing services to taxonomists for standard genome sequencing and annotation.</title>
        <authorList>
            <consortium name="The Broad Institute Genomics Platform"/>
            <consortium name="The Broad Institute Genome Sequencing Center for Infectious Disease"/>
            <person name="Wu L."/>
            <person name="Ma J."/>
        </authorList>
    </citation>
    <scope>NUCLEOTIDE SEQUENCE [LARGE SCALE GENOMIC DNA]</scope>
    <source>
        <strain evidence="2">JCM 18303</strain>
    </source>
</reference>
<accession>A0ABP9RF86</accession>
<evidence type="ECO:0000313" key="2">
    <source>
        <dbReference type="Proteomes" id="UP001428817"/>
    </source>
</evidence>